<sequence length="346" mass="39757">VGRERALGERGRGSHELRAPGGPVHGDGQDPGLRRSLPERLQAGQDRGLPPRLHRPGGGRDRLPRLLQRGRQGDHRLPRPRPRPPARHGPQGGHGRALRQGHGDGQGQGRLDAPLRRRAGPDGRLRHRRRSHTPGRRLRVRDALPGDGPHHPDLPRRRFHLQRRLPRGRQPRGALGQGRHVPGPLHHREQPVRDGDVRRADHRHDGPRREVRRLRHREREGRRHGRRGRPRSRREADRTGPRDRQALRRRGAHLQDRAPRRRRLLREVPRKRRDRGVAQARPDRDAREEAAGERRGRRGQARGDPLGGQGAYGRGREVRRRERGAGHRRALHRRLRRGRRVHGGGV</sequence>
<evidence type="ECO:0000313" key="2">
    <source>
        <dbReference type="EMBL" id="CAA9478303.1"/>
    </source>
</evidence>
<organism evidence="2">
    <name type="scientific">uncultured Rubrobacteraceae bacterium</name>
    <dbReference type="NCBI Taxonomy" id="349277"/>
    <lineage>
        <taxon>Bacteria</taxon>
        <taxon>Bacillati</taxon>
        <taxon>Actinomycetota</taxon>
        <taxon>Rubrobacteria</taxon>
        <taxon>Rubrobacterales</taxon>
        <taxon>Rubrobacteraceae</taxon>
        <taxon>environmental samples</taxon>
    </lineage>
</organism>
<feature type="compositionally biased region" description="Basic residues" evidence="1">
    <location>
        <begin position="157"/>
        <end position="170"/>
    </location>
</feature>
<feature type="compositionally biased region" description="Basic residues" evidence="1">
    <location>
        <begin position="326"/>
        <end position="346"/>
    </location>
</feature>
<feature type="non-terminal residue" evidence="2">
    <location>
        <position position="1"/>
    </location>
</feature>
<keyword evidence="2" id="KW-0560">Oxidoreductase</keyword>
<proteinExistence type="predicted"/>
<evidence type="ECO:0000256" key="1">
    <source>
        <dbReference type="SAM" id="MobiDB-lite"/>
    </source>
</evidence>
<dbReference type="EC" id="1.2.4.1" evidence="2"/>
<feature type="compositionally biased region" description="Basic and acidic residues" evidence="1">
    <location>
        <begin position="314"/>
        <end position="325"/>
    </location>
</feature>
<feature type="non-terminal residue" evidence="2">
    <location>
        <position position="346"/>
    </location>
</feature>
<feature type="compositionally biased region" description="Basic residues" evidence="1">
    <location>
        <begin position="259"/>
        <end position="274"/>
    </location>
</feature>
<feature type="compositionally biased region" description="Basic and acidic residues" evidence="1">
    <location>
        <begin position="186"/>
        <end position="209"/>
    </location>
</feature>
<feature type="compositionally biased region" description="Basic and acidic residues" evidence="1">
    <location>
        <begin position="281"/>
        <end position="294"/>
    </location>
</feature>
<feature type="compositionally biased region" description="Basic and acidic residues" evidence="1">
    <location>
        <begin position="140"/>
        <end position="156"/>
    </location>
</feature>
<dbReference type="EMBL" id="CADCVM010000124">
    <property type="protein sequence ID" value="CAA9478303.1"/>
    <property type="molecule type" value="Genomic_DNA"/>
</dbReference>
<feature type="compositionally biased region" description="Basic and acidic residues" evidence="1">
    <location>
        <begin position="1"/>
        <end position="18"/>
    </location>
</feature>
<gene>
    <name evidence="2" type="ORF">AVDCRST_MAG05-1110</name>
</gene>
<feature type="compositionally biased region" description="Basic and acidic residues" evidence="1">
    <location>
        <begin position="113"/>
        <end position="124"/>
    </location>
</feature>
<protein>
    <submittedName>
        <fullName evidence="2">Pyruvate dehydrogenase E1 component alpha subunit</fullName>
        <ecNumber evidence="2">1.2.4.1</ecNumber>
    </submittedName>
</protein>
<feature type="region of interest" description="Disordered" evidence="1">
    <location>
        <begin position="1"/>
        <end position="346"/>
    </location>
</feature>
<reference evidence="2" key="1">
    <citation type="submission" date="2020-02" db="EMBL/GenBank/DDBJ databases">
        <authorList>
            <person name="Meier V. D."/>
        </authorList>
    </citation>
    <scope>NUCLEOTIDE SEQUENCE</scope>
    <source>
        <strain evidence="2">AVDCRST_MAG05</strain>
    </source>
</reference>
<accession>A0A6J4RPA9</accession>
<dbReference type="AlphaFoldDB" id="A0A6J4RPA9"/>
<feature type="compositionally biased region" description="Basic residues" evidence="1">
    <location>
        <begin position="125"/>
        <end position="139"/>
    </location>
</feature>
<name>A0A6J4RPA9_9ACTN</name>
<feature type="compositionally biased region" description="Basic and acidic residues" evidence="1">
    <location>
        <begin position="233"/>
        <end position="246"/>
    </location>
</feature>
<feature type="compositionally biased region" description="Basic residues" evidence="1">
    <location>
        <begin position="210"/>
        <end position="232"/>
    </location>
</feature>
<dbReference type="GO" id="GO:0004739">
    <property type="term" value="F:pyruvate dehydrogenase (acetyl-transferring) activity"/>
    <property type="evidence" value="ECO:0007669"/>
    <property type="project" value="UniProtKB-EC"/>
</dbReference>
<keyword evidence="2" id="KW-0670">Pyruvate</keyword>